<protein>
    <submittedName>
        <fullName evidence="3">Uncharacterized protein</fullName>
    </submittedName>
</protein>
<evidence type="ECO:0000256" key="1">
    <source>
        <dbReference type="SAM" id="Coils"/>
    </source>
</evidence>
<dbReference type="RefSeq" id="WP_169268879.1">
    <property type="nucleotide sequence ID" value="NZ_QMEC01000265.1"/>
</dbReference>
<proteinExistence type="predicted"/>
<keyword evidence="1" id="KW-0175">Coiled coil</keyword>
<evidence type="ECO:0000256" key="2">
    <source>
        <dbReference type="SAM" id="Phobius"/>
    </source>
</evidence>
<keyword evidence="4" id="KW-1185">Reference proteome</keyword>
<accession>A0ABX1MFR0</accession>
<name>A0ABX1MFR0_9CYAN</name>
<sequence>MSPKVYAPNVHLFAFVLQKVEEKEKDWLWKTCDEIIHKILHEKFNLMQLLDLEKEPDNPTISLIKADEQTEVAPVEGAVTFDNSSNNSSKNSSKISIHGFAYPLRLYDSYGLWLNLHRPEKENEQKTEDVDIQLLRQLNPENCLLLNGNKNFLGETLIITAWLSSEQDPQNHKALKNLADECLKALFPQSYIIPPFARSDTLFGSPIFEYGLFSQLSNYRHILVWFFSHPEAEEKFGFYQEQLFDLFFFRAKVVEAFRQSRQVYQDTNQEYSKIEEEIKTLEKFGNQQLTECELDQLSEKLKTLPKTALDYANLLRYLEAYQNTIAINSRNYAERLQQISGMLEDEDISFLERFSLENCAYFQEQIKADLGYFHHGSSLLDKAIASIRGRVAIDRAKSDRIAEEKKEKSDRNLEITILAVGSAIGSAGIMASSYALVTKEDPVLPPFSTAHPHRFTLSICYSLLFGVVVGILIWGGDKIWQSYKKGTGNREQGTGNKK</sequence>
<evidence type="ECO:0000313" key="3">
    <source>
        <dbReference type="EMBL" id="NMF67338.1"/>
    </source>
</evidence>
<reference evidence="3 4" key="1">
    <citation type="submission" date="2018-06" db="EMBL/GenBank/DDBJ databases">
        <title>Comparative genomics of Brasilonema spp. strains.</title>
        <authorList>
            <person name="Alvarenga D.O."/>
            <person name="Fiore M.F."/>
            <person name="Varani A.M."/>
        </authorList>
    </citation>
    <scope>NUCLEOTIDE SEQUENCE [LARGE SCALE GENOMIC DNA]</scope>
    <source>
        <strain evidence="3 4">UFV-OR1</strain>
    </source>
</reference>
<dbReference type="Proteomes" id="UP000762253">
    <property type="component" value="Unassembled WGS sequence"/>
</dbReference>
<comment type="caution">
    <text evidence="3">The sequence shown here is derived from an EMBL/GenBank/DDBJ whole genome shotgun (WGS) entry which is preliminary data.</text>
</comment>
<feature type="transmembrane region" description="Helical" evidence="2">
    <location>
        <begin position="455"/>
        <end position="475"/>
    </location>
</feature>
<dbReference type="EMBL" id="QMEC01000265">
    <property type="protein sequence ID" value="NMF67338.1"/>
    <property type="molecule type" value="Genomic_DNA"/>
</dbReference>
<evidence type="ECO:0000313" key="4">
    <source>
        <dbReference type="Proteomes" id="UP000762253"/>
    </source>
</evidence>
<feature type="transmembrane region" description="Helical" evidence="2">
    <location>
        <begin position="415"/>
        <end position="435"/>
    </location>
</feature>
<gene>
    <name evidence="3" type="ORF">DP115_33250</name>
</gene>
<feature type="coiled-coil region" evidence="1">
    <location>
        <begin position="257"/>
        <end position="284"/>
    </location>
</feature>
<keyword evidence="2" id="KW-0812">Transmembrane</keyword>
<keyword evidence="2" id="KW-0472">Membrane</keyword>
<keyword evidence="2" id="KW-1133">Transmembrane helix</keyword>
<organism evidence="3 4">
    <name type="scientific">Brasilonema octagenarum UFV-OR1</name>
    <dbReference type="NCBI Taxonomy" id="417115"/>
    <lineage>
        <taxon>Bacteria</taxon>
        <taxon>Bacillati</taxon>
        <taxon>Cyanobacteriota</taxon>
        <taxon>Cyanophyceae</taxon>
        <taxon>Nostocales</taxon>
        <taxon>Scytonemataceae</taxon>
        <taxon>Brasilonema</taxon>
        <taxon>Octagenarum group</taxon>
    </lineage>
</organism>